<protein>
    <recommendedName>
        <fullName evidence="3">LAGLIDADG homing endonuclease</fullName>
    </recommendedName>
</protein>
<dbReference type="AlphaFoldDB" id="A0ABD3H027"/>
<organism evidence="1 2">
    <name type="scientific">Riccia sorocarpa</name>
    <dbReference type="NCBI Taxonomy" id="122646"/>
    <lineage>
        <taxon>Eukaryota</taxon>
        <taxon>Viridiplantae</taxon>
        <taxon>Streptophyta</taxon>
        <taxon>Embryophyta</taxon>
        <taxon>Marchantiophyta</taxon>
        <taxon>Marchantiopsida</taxon>
        <taxon>Marchantiidae</taxon>
        <taxon>Marchantiales</taxon>
        <taxon>Ricciaceae</taxon>
        <taxon>Riccia</taxon>
    </lineage>
</organism>
<comment type="caution">
    <text evidence="1">The sequence shown here is derived from an EMBL/GenBank/DDBJ whole genome shotgun (WGS) entry which is preliminary data.</text>
</comment>
<name>A0ABD3H027_9MARC</name>
<keyword evidence="2" id="KW-1185">Reference proteome</keyword>
<evidence type="ECO:0000313" key="2">
    <source>
        <dbReference type="Proteomes" id="UP001633002"/>
    </source>
</evidence>
<evidence type="ECO:0008006" key="3">
    <source>
        <dbReference type="Google" id="ProtNLM"/>
    </source>
</evidence>
<sequence length="151" mass="17305">MSHSTAIVDNKPNGDGDIVLLCNNSLRIVERGVSGKGYAAWIRREEKYKWELCVIGADLVDARLCATKTPGPHFTRQAWHGSRFDQSRLDRLYLTGGGKWVYHIRVVENQGARTLSDHVRVSLEVITKATEARTRIRRSYFKMEFKTLMRP</sequence>
<reference evidence="1 2" key="1">
    <citation type="submission" date="2024-09" db="EMBL/GenBank/DDBJ databases">
        <title>Chromosome-scale assembly of Riccia sorocarpa.</title>
        <authorList>
            <person name="Paukszto L."/>
        </authorList>
    </citation>
    <scope>NUCLEOTIDE SEQUENCE [LARGE SCALE GENOMIC DNA]</scope>
    <source>
        <strain evidence="1">LP-2024</strain>
        <tissue evidence="1">Aerial parts of the thallus</tissue>
    </source>
</reference>
<dbReference type="Proteomes" id="UP001633002">
    <property type="component" value="Unassembled WGS sequence"/>
</dbReference>
<accession>A0ABD3H027</accession>
<proteinExistence type="predicted"/>
<gene>
    <name evidence="1" type="ORF">R1sor_002755</name>
</gene>
<dbReference type="EMBL" id="JBJQOH010000006">
    <property type="protein sequence ID" value="KAL3684733.1"/>
    <property type="molecule type" value="Genomic_DNA"/>
</dbReference>
<evidence type="ECO:0000313" key="1">
    <source>
        <dbReference type="EMBL" id="KAL3684733.1"/>
    </source>
</evidence>